<accession>A0ABQ6CXL7</accession>
<evidence type="ECO:0000313" key="1">
    <source>
        <dbReference type="EMBL" id="GLS42590.1"/>
    </source>
</evidence>
<keyword evidence="2" id="KW-1185">Reference proteome</keyword>
<sequence length="54" mass="5801">MASVKVVATVTGMNEPRFATAFSIDNARAYGLNRDLSVAVTDRAMKALVLTMKP</sequence>
<organism evidence="1 2">
    <name type="scientific">Methylobacterium brachythecii</name>
    <dbReference type="NCBI Taxonomy" id="1176177"/>
    <lineage>
        <taxon>Bacteria</taxon>
        <taxon>Pseudomonadati</taxon>
        <taxon>Pseudomonadota</taxon>
        <taxon>Alphaproteobacteria</taxon>
        <taxon>Hyphomicrobiales</taxon>
        <taxon>Methylobacteriaceae</taxon>
        <taxon>Methylobacterium</taxon>
    </lineage>
</organism>
<dbReference type="Proteomes" id="UP001156881">
    <property type="component" value="Unassembled WGS sequence"/>
</dbReference>
<reference evidence="2" key="1">
    <citation type="journal article" date="2019" name="Int. J. Syst. Evol. Microbiol.">
        <title>The Global Catalogue of Microorganisms (GCM) 10K type strain sequencing project: providing services to taxonomists for standard genome sequencing and annotation.</title>
        <authorList>
            <consortium name="The Broad Institute Genomics Platform"/>
            <consortium name="The Broad Institute Genome Sequencing Center for Infectious Disease"/>
            <person name="Wu L."/>
            <person name="Ma J."/>
        </authorList>
    </citation>
    <scope>NUCLEOTIDE SEQUENCE [LARGE SCALE GENOMIC DNA]</scope>
    <source>
        <strain evidence="2">NBRC 107710</strain>
    </source>
</reference>
<name>A0ABQ6CXL7_9HYPH</name>
<gene>
    <name evidence="1" type="ORF">GCM10007884_05750</name>
</gene>
<evidence type="ECO:0000313" key="2">
    <source>
        <dbReference type="Proteomes" id="UP001156881"/>
    </source>
</evidence>
<dbReference type="EMBL" id="BSPG01000001">
    <property type="protein sequence ID" value="GLS42590.1"/>
    <property type="molecule type" value="Genomic_DNA"/>
</dbReference>
<proteinExistence type="predicted"/>
<protein>
    <submittedName>
        <fullName evidence="1">Uncharacterized protein</fullName>
    </submittedName>
</protein>
<comment type="caution">
    <text evidence="1">The sequence shown here is derived from an EMBL/GenBank/DDBJ whole genome shotgun (WGS) entry which is preliminary data.</text>
</comment>